<accession>A0A9W7WNE1</accession>
<dbReference type="SUPFAM" id="SSF46785">
    <property type="entry name" value="Winged helix' DNA-binding domain"/>
    <property type="match status" value="2"/>
</dbReference>
<dbReference type="InterPro" id="IPR042371">
    <property type="entry name" value="Z_dom"/>
</dbReference>
<comment type="caution">
    <text evidence="11">The sequence shown here is derived from an EMBL/GenBank/DDBJ whole genome shotgun (WGS) entry which is preliminary data.</text>
</comment>
<evidence type="ECO:0000256" key="8">
    <source>
        <dbReference type="SAM" id="MobiDB-lite"/>
    </source>
</evidence>
<dbReference type="SMART" id="SM00550">
    <property type="entry name" value="Zalpha"/>
    <property type="match status" value="2"/>
</dbReference>
<keyword evidence="12" id="KW-1185">Reference proteome</keyword>
<evidence type="ECO:0000256" key="6">
    <source>
        <dbReference type="ARBA" id="ARBA00037982"/>
    </source>
</evidence>
<dbReference type="InterPro" id="IPR036388">
    <property type="entry name" value="WH-like_DNA-bd_sf"/>
</dbReference>
<dbReference type="CDD" id="cd00090">
    <property type="entry name" value="HTH_ARSR"/>
    <property type="match status" value="1"/>
</dbReference>
<dbReference type="PROSITE" id="PS00108">
    <property type="entry name" value="PROTEIN_KINASE_ST"/>
    <property type="match status" value="1"/>
</dbReference>
<dbReference type="GO" id="GO:0004694">
    <property type="term" value="F:eukaryotic translation initiation factor 2alpha kinase activity"/>
    <property type="evidence" value="ECO:0007669"/>
    <property type="project" value="TreeGrafter"/>
</dbReference>
<evidence type="ECO:0000259" key="10">
    <source>
        <dbReference type="PROSITE" id="PS50139"/>
    </source>
</evidence>
<dbReference type="Proteomes" id="UP001059041">
    <property type="component" value="Linkage Group LG9"/>
</dbReference>
<evidence type="ECO:0000256" key="5">
    <source>
        <dbReference type="ARBA" id="ARBA00022884"/>
    </source>
</evidence>
<evidence type="ECO:0000256" key="4">
    <source>
        <dbReference type="ARBA" id="ARBA00022840"/>
    </source>
</evidence>
<dbReference type="GO" id="GO:0003726">
    <property type="term" value="F:double-stranded RNA adenosine deaminase activity"/>
    <property type="evidence" value="ECO:0007669"/>
    <property type="project" value="InterPro"/>
</dbReference>
<dbReference type="SUPFAM" id="SSF56112">
    <property type="entry name" value="Protein kinase-like (PK-like)"/>
    <property type="match status" value="1"/>
</dbReference>
<evidence type="ECO:0000259" key="9">
    <source>
        <dbReference type="PROSITE" id="PS50011"/>
    </source>
</evidence>
<evidence type="ECO:0000313" key="11">
    <source>
        <dbReference type="EMBL" id="KAI7805417.1"/>
    </source>
</evidence>
<dbReference type="GO" id="GO:0005737">
    <property type="term" value="C:cytoplasm"/>
    <property type="evidence" value="ECO:0007669"/>
    <property type="project" value="TreeGrafter"/>
</dbReference>
<dbReference type="Pfam" id="PF02295">
    <property type="entry name" value="z-alpha"/>
    <property type="match status" value="2"/>
</dbReference>
<dbReference type="FunFam" id="1.10.510.10:FF:000939">
    <property type="entry name" value="Z-DNA binding protein kinase"/>
    <property type="match status" value="1"/>
</dbReference>
<gene>
    <name evidence="11" type="ORF">IRJ41_007170</name>
</gene>
<feature type="domain" description="Z-binding" evidence="10">
    <location>
        <begin position="1"/>
        <end position="58"/>
    </location>
</feature>
<dbReference type="PANTHER" id="PTHR11042:SF166">
    <property type="entry name" value="EUKARYOTIC TRANSLATION INITIATION FACTOR 2-ALPHA KINASE 3"/>
    <property type="match status" value="1"/>
</dbReference>
<dbReference type="InterPro" id="IPR050339">
    <property type="entry name" value="CC_SR_Kinase"/>
</dbReference>
<dbReference type="GO" id="GO:0003723">
    <property type="term" value="F:RNA binding"/>
    <property type="evidence" value="ECO:0007669"/>
    <property type="project" value="UniProtKB-KW"/>
</dbReference>
<dbReference type="InterPro" id="IPR000719">
    <property type="entry name" value="Prot_kinase_dom"/>
</dbReference>
<dbReference type="GO" id="GO:0005634">
    <property type="term" value="C:nucleus"/>
    <property type="evidence" value="ECO:0007669"/>
    <property type="project" value="TreeGrafter"/>
</dbReference>
<dbReference type="Gene3D" id="3.30.200.20">
    <property type="entry name" value="Phosphorylase Kinase, domain 1"/>
    <property type="match status" value="1"/>
</dbReference>
<protein>
    <submittedName>
        <fullName evidence="11">PKZ</fullName>
    </submittedName>
</protein>
<proteinExistence type="inferred from homology"/>
<dbReference type="InterPro" id="IPR011009">
    <property type="entry name" value="Kinase-like_dom_sf"/>
</dbReference>
<feature type="compositionally biased region" description="Polar residues" evidence="8">
    <location>
        <begin position="270"/>
        <end position="279"/>
    </location>
</feature>
<keyword evidence="3" id="KW-0418">Kinase</keyword>
<dbReference type="PROSITE" id="PS00622">
    <property type="entry name" value="HTH_LUXR_1"/>
    <property type="match status" value="1"/>
</dbReference>
<keyword evidence="1" id="KW-0808">Transferase</keyword>
<dbReference type="InterPro" id="IPR011991">
    <property type="entry name" value="ArsR-like_HTH"/>
</dbReference>
<dbReference type="InterPro" id="IPR000792">
    <property type="entry name" value="Tscrpt_reg_LuxR_C"/>
</dbReference>
<keyword evidence="5" id="KW-0694">RNA-binding</keyword>
<feature type="region of interest" description="Disordered" evidence="8">
    <location>
        <begin position="246"/>
        <end position="294"/>
    </location>
</feature>
<dbReference type="SMART" id="SM00220">
    <property type="entry name" value="S_TKc"/>
    <property type="match status" value="1"/>
</dbReference>
<feature type="region of interest" description="Disordered" evidence="8">
    <location>
        <begin position="129"/>
        <end position="159"/>
    </location>
</feature>
<feature type="binding site" evidence="7">
    <location>
        <position position="199"/>
    </location>
    <ligand>
        <name>ATP</name>
        <dbReference type="ChEBI" id="CHEBI:30616"/>
    </ligand>
</feature>
<dbReference type="GO" id="GO:0005524">
    <property type="term" value="F:ATP binding"/>
    <property type="evidence" value="ECO:0007669"/>
    <property type="project" value="UniProtKB-UniRule"/>
</dbReference>
<feature type="domain" description="Protein kinase" evidence="9">
    <location>
        <begin position="169"/>
        <end position="490"/>
    </location>
</feature>
<keyword evidence="4 7" id="KW-0067">ATP-binding</keyword>
<dbReference type="Gene3D" id="1.10.510.10">
    <property type="entry name" value="Transferase(Phosphotransferase) domain 1"/>
    <property type="match status" value="1"/>
</dbReference>
<dbReference type="AlphaFoldDB" id="A0A9W7WNE1"/>
<dbReference type="GO" id="GO:0006355">
    <property type="term" value="P:regulation of DNA-templated transcription"/>
    <property type="evidence" value="ECO:0007669"/>
    <property type="project" value="InterPro"/>
</dbReference>
<evidence type="ECO:0000256" key="1">
    <source>
        <dbReference type="ARBA" id="ARBA00022679"/>
    </source>
</evidence>
<evidence type="ECO:0000256" key="2">
    <source>
        <dbReference type="ARBA" id="ARBA00022741"/>
    </source>
</evidence>
<keyword evidence="2 7" id="KW-0547">Nucleotide-binding</keyword>
<dbReference type="InterPro" id="IPR036390">
    <property type="entry name" value="WH_DNA-bd_sf"/>
</dbReference>
<reference evidence="11" key="1">
    <citation type="submission" date="2021-02" db="EMBL/GenBank/DDBJ databases">
        <title>Comparative genomics reveals that relaxation of natural selection precedes convergent phenotypic evolution of cavefish.</title>
        <authorList>
            <person name="Peng Z."/>
        </authorList>
    </citation>
    <scope>NUCLEOTIDE SEQUENCE</scope>
    <source>
        <tissue evidence="11">Muscle</tissue>
    </source>
</reference>
<dbReference type="PROSITE" id="PS50011">
    <property type="entry name" value="PROTEIN_KINASE_DOM"/>
    <property type="match status" value="1"/>
</dbReference>
<dbReference type="PROSITE" id="PS00107">
    <property type="entry name" value="PROTEIN_KINASE_ATP"/>
    <property type="match status" value="1"/>
</dbReference>
<sequence>MEGRILDFLRRNGKSTALVIANALKVNRSTANKHLYGLEMSKRVKKDDGTPPIWDLMLTTDDPRPVLKPEPVSVEKVSEIVSVEKVSEIVSVEKMSEILRSGGKTGLKAHQIARDLGLSRKTVNKHLHSLREKGEVHKSEDQQWISKEHQDSQASRDSMVSGSGLSQCFDVIETLGEGGYGCVYKAQHKYDGKMYAVKKVDLTYGADAEVKALAKLEHPNIIRYTTCWPSSQNWKVCQDTSEQSDSLIDSSSDFEGSCHETSDDDASGMESLSRSTKSESPAKPSKHHGTESSDPLNQSGVYLFIQMEFCEGGTLTTWIQERNINTKQRIKREIHQIFHEIVSGVEYVHSQNLIHRDLKPDNILFGAEGKVKIGDFGLAATLTNPNGAAICRTKGRGTQSYMSPEQELQSDYGAKTDIFPLGLIWFEMLWKLSTGMERVRLWPDLQNQKFPEGFCDRHSTEHKFISEMLSHAPEDRPCATEIKEKLDSFFSMNQNLCQNTI</sequence>
<comment type="similarity">
    <text evidence="6">Belongs to the protein kinase superfamily. Ser/Thr protein kinase family. GCN2 subfamily.</text>
</comment>
<name>A0A9W7WNE1_TRIRA</name>
<dbReference type="Gene3D" id="1.10.10.10">
    <property type="entry name" value="Winged helix-like DNA-binding domain superfamily/Winged helix DNA-binding domain"/>
    <property type="match status" value="2"/>
</dbReference>
<evidence type="ECO:0000256" key="3">
    <source>
        <dbReference type="ARBA" id="ARBA00022777"/>
    </source>
</evidence>
<evidence type="ECO:0000256" key="7">
    <source>
        <dbReference type="PROSITE-ProRule" id="PRU10141"/>
    </source>
</evidence>
<evidence type="ECO:0000313" key="12">
    <source>
        <dbReference type="Proteomes" id="UP001059041"/>
    </source>
</evidence>
<dbReference type="PANTHER" id="PTHR11042">
    <property type="entry name" value="EUKARYOTIC TRANSLATION INITIATION FACTOR 2-ALPHA KINASE EIF2-ALPHA KINASE -RELATED"/>
    <property type="match status" value="1"/>
</dbReference>
<dbReference type="Pfam" id="PF00069">
    <property type="entry name" value="Pkinase"/>
    <property type="match status" value="2"/>
</dbReference>
<dbReference type="PROSITE" id="PS50139">
    <property type="entry name" value="Z_BINDING"/>
    <property type="match status" value="1"/>
</dbReference>
<organism evidence="11 12">
    <name type="scientific">Triplophysa rosa</name>
    <name type="common">Cave loach</name>
    <dbReference type="NCBI Taxonomy" id="992332"/>
    <lineage>
        <taxon>Eukaryota</taxon>
        <taxon>Metazoa</taxon>
        <taxon>Chordata</taxon>
        <taxon>Craniata</taxon>
        <taxon>Vertebrata</taxon>
        <taxon>Euteleostomi</taxon>
        <taxon>Actinopterygii</taxon>
        <taxon>Neopterygii</taxon>
        <taxon>Teleostei</taxon>
        <taxon>Ostariophysi</taxon>
        <taxon>Cypriniformes</taxon>
        <taxon>Nemacheilidae</taxon>
        <taxon>Triplophysa</taxon>
    </lineage>
</organism>
<dbReference type="EMBL" id="JAFHDT010000009">
    <property type="protein sequence ID" value="KAI7805417.1"/>
    <property type="molecule type" value="Genomic_DNA"/>
</dbReference>
<dbReference type="InterPro" id="IPR008271">
    <property type="entry name" value="Ser/Thr_kinase_AS"/>
</dbReference>
<feature type="compositionally biased region" description="Basic and acidic residues" evidence="8">
    <location>
        <begin position="129"/>
        <end position="151"/>
    </location>
</feature>
<dbReference type="InterPro" id="IPR017441">
    <property type="entry name" value="Protein_kinase_ATP_BS"/>
</dbReference>